<dbReference type="STRING" id="1101373.A9O67_09245"/>
<name>A0A1A6DT01_9BURK</name>
<dbReference type="InterPro" id="IPR011990">
    <property type="entry name" value="TPR-like_helical_dom_sf"/>
</dbReference>
<dbReference type="PROSITE" id="PS51257">
    <property type="entry name" value="PROKAR_LIPOPROTEIN"/>
    <property type="match status" value="1"/>
</dbReference>
<feature type="repeat" description="TPR" evidence="3">
    <location>
        <begin position="189"/>
        <end position="222"/>
    </location>
</feature>
<organism evidence="5 6">
    <name type="scientific">Tepidimonas fonticaldi</name>
    <dbReference type="NCBI Taxonomy" id="1101373"/>
    <lineage>
        <taxon>Bacteria</taxon>
        <taxon>Pseudomonadati</taxon>
        <taxon>Pseudomonadota</taxon>
        <taxon>Betaproteobacteria</taxon>
        <taxon>Burkholderiales</taxon>
        <taxon>Tepidimonas</taxon>
    </lineage>
</organism>
<dbReference type="Pfam" id="PF13432">
    <property type="entry name" value="TPR_16"/>
    <property type="match status" value="2"/>
</dbReference>
<dbReference type="OrthoDB" id="9766710at2"/>
<evidence type="ECO:0000256" key="4">
    <source>
        <dbReference type="SAM" id="SignalP"/>
    </source>
</evidence>
<dbReference type="AlphaFoldDB" id="A0A1A6DT01"/>
<evidence type="ECO:0000313" key="6">
    <source>
        <dbReference type="Proteomes" id="UP000091969"/>
    </source>
</evidence>
<dbReference type="EMBL" id="LZDH01000065">
    <property type="protein sequence ID" value="OBS29983.1"/>
    <property type="molecule type" value="Genomic_DNA"/>
</dbReference>
<gene>
    <name evidence="5" type="ORF">A9O67_09245</name>
</gene>
<dbReference type="SUPFAM" id="SSF48452">
    <property type="entry name" value="TPR-like"/>
    <property type="match status" value="1"/>
</dbReference>
<reference evidence="5 6" key="1">
    <citation type="submission" date="2016-06" db="EMBL/GenBank/DDBJ databases">
        <title>Genome sequence of Tepidimonas fonticaldi PL17.</title>
        <authorList>
            <person name="Pinnaka A.K."/>
        </authorList>
    </citation>
    <scope>NUCLEOTIDE SEQUENCE [LARGE SCALE GENOMIC DNA]</scope>
    <source>
        <strain evidence="5 6">PL17</strain>
    </source>
</reference>
<dbReference type="SMART" id="SM00028">
    <property type="entry name" value="TPR"/>
    <property type="match status" value="4"/>
</dbReference>
<dbReference type="PANTHER" id="PTHR23083:SF464">
    <property type="entry name" value="TETRATRICOPEPTIDE REPEAT DOMAIN 7, ISOFORM A"/>
    <property type="match status" value="1"/>
</dbReference>
<evidence type="ECO:0000313" key="5">
    <source>
        <dbReference type="EMBL" id="OBS29983.1"/>
    </source>
</evidence>
<comment type="function">
    <text evidence="1">Involved in endocytosis.</text>
</comment>
<protein>
    <recommendedName>
        <fullName evidence="7">Beta-barrel assembly-enhancing protease</fullName>
    </recommendedName>
</protein>
<comment type="caution">
    <text evidence="5">The sequence shown here is derived from an EMBL/GenBank/DDBJ whole genome shotgun (WGS) entry which is preliminary data.</text>
</comment>
<evidence type="ECO:0000256" key="2">
    <source>
        <dbReference type="ARBA" id="ARBA00038251"/>
    </source>
</evidence>
<dbReference type="PANTHER" id="PTHR23083">
    <property type="entry name" value="TETRATRICOPEPTIDE REPEAT PROTEIN, TPR"/>
    <property type="match status" value="1"/>
</dbReference>
<dbReference type="InterPro" id="IPR019734">
    <property type="entry name" value="TPR_rpt"/>
</dbReference>
<comment type="similarity">
    <text evidence="2">Belongs to the YPP1 family.</text>
</comment>
<keyword evidence="4" id="KW-0732">Signal</keyword>
<evidence type="ECO:0008006" key="7">
    <source>
        <dbReference type="Google" id="ProtNLM"/>
    </source>
</evidence>
<evidence type="ECO:0000256" key="3">
    <source>
        <dbReference type="PROSITE-ProRule" id="PRU00339"/>
    </source>
</evidence>
<dbReference type="Proteomes" id="UP000091969">
    <property type="component" value="Unassembled WGS sequence"/>
</dbReference>
<dbReference type="PROSITE" id="PS50005">
    <property type="entry name" value="TPR"/>
    <property type="match status" value="1"/>
</dbReference>
<keyword evidence="6" id="KW-1185">Reference proteome</keyword>
<feature type="signal peptide" evidence="4">
    <location>
        <begin position="1"/>
        <end position="22"/>
    </location>
</feature>
<evidence type="ECO:0000256" key="1">
    <source>
        <dbReference type="ARBA" id="ARBA00002550"/>
    </source>
</evidence>
<sequence length="477" mass="52339">MPRLCPLLVTPWLLGCLWHAPAALGQTAPTQPNPPAAQTPQPSALDAELFYQLLLGELQRRTDPGAAYSLILDAAKRTRQPELFQRAIEIALQGRAPQAALTAARDWSAALPSDDEARRTELQLLIGLQRVRDMGPVLRDWIRAAPAARRPGLIALVPTALARATDKAEAVATARVALEPSLRAPETAAAAWAALGRVQRQAGQDADALQSARQAVRADPRSAPAALLALELLDAWPADAESLLQRHLLATRDAADADPAVRIAYARALAERGRLPEGRALLQPAPSLDAEGQRRLRVAEARLLRDHDHAQEAYDLLGQALQTAPTDTDLMYEQAMAAERLGRLAEMERLLRELIQRQPDDPHAYNALGYALADRGERLSEAKALIQEALRRAPDDAYIIDSLGWVEFRLGNLSEARRLLADALQRRPDAEIAAHLGEVLWVLGESELARAVWRQGLELDRRNRTLTETLRRLGVEP</sequence>
<feature type="chain" id="PRO_5008343735" description="Beta-barrel assembly-enhancing protease" evidence="4">
    <location>
        <begin position="23"/>
        <end position="477"/>
    </location>
</feature>
<keyword evidence="3" id="KW-0802">TPR repeat</keyword>
<proteinExistence type="inferred from homology"/>
<dbReference type="Gene3D" id="1.25.40.10">
    <property type="entry name" value="Tetratricopeptide repeat domain"/>
    <property type="match status" value="3"/>
</dbReference>
<accession>A0A1A6DT01</accession>
<dbReference type="RefSeq" id="WP_068610369.1">
    <property type="nucleotide sequence ID" value="NZ_LZDH01000065.1"/>
</dbReference>
<dbReference type="InterPro" id="IPR051722">
    <property type="entry name" value="Endocytosis_PI4K-reg_protein"/>
</dbReference>
<dbReference type="SMR" id="A0A1A6DT01"/>